<evidence type="ECO:0000259" key="2">
    <source>
        <dbReference type="Pfam" id="PF04235"/>
    </source>
</evidence>
<dbReference type="InterPro" id="IPR052529">
    <property type="entry name" value="Bact_Transport_Assoc"/>
</dbReference>
<feature type="transmembrane region" description="Helical" evidence="1">
    <location>
        <begin position="68"/>
        <end position="92"/>
    </location>
</feature>
<feature type="transmembrane region" description="Helical" evidence="1">
    <location>
        <begin position="366"/>
        <end position="385"/>
    </location>
</feature>
<feature type="transmembrane region" description="Helical" evidence="1">
    <location>
        <begin position="307"/>
        <end position="324"/>
    </location>
</feature>
<feature type="transmembrane region" description="Helical" evidence="1">
    <location>
        <begin position="126"/>
        <end position="144"/>
    </location>
</feature>
<organism evidence="3">
    <name type="scientific">uncultured Adhaeribacter sp</name>
    <dbReference type="NCBI Taxonomy" id="448109"/>
    <lineage>
        <taxon>Bacteria</taxon>
        <taxon>Pseudomonadati</taxon>
        <taxon>Bacteroidota</taxon>
        <taxon>Cytophagia</taxon>
        <taxon>Cytophagales</taxon>
        <taxon>Hymenobacteraceae</taxon>
        <taxon>Adhaeribacter</taxon>
        <taxon>environmental samples</taxon>
    </lineage>
</organism>
<dbReference type="InterPro" id="IPR007349">
    <property type="entry name" value="DUF418"/>
</dbReference>
<feature type="transmembrane region" description="Helical" evidence="1">
    <location>
        <begin position="336"/>
        <end position="360"/>
    </location>
</feature>
<keyword evidence="1" id="KW-0812">Transmembrane</keyword>
<evidence type="ECO:0000313" key="3">
    <source>
        <dbReference type="EMBL" id="CAA9272720.1"/>
    </source>
</evidence>
<feature type="transmembrane region" description="Helical" evidence="1">
    <location>
        <begin position="229"/>
        <end position="246"/>
    </location>
</feature>
<keyword evidence="1" id="KW-0472">Membrane</keyword>
<dbReference type="Pfam" id="PF04235">
    <property type="entry name" value="DUF418"/>
    <property type="match status" value="1"/>
</dbReference>
<feature type="transmembrane region" description="Helical" evidence="1">
    <location>
        <begin position="267"/>
        <end position="287"/>
    </location>
</feature>
<feature type="transmembrane region" description="Helical" evidence="1">
    <location>
        <begin position="104"/>
        <end position="120"/>
    </location>
</feature>
<gene>
    <name evidence="3" type="ORF">AVDCRST_MAG95-2851</name>
</gene>
<keyword evidence="1" id="KW-1133">Transmembrane helix</keyword>
<reference evidence="3" key="1">
    <citation type="submission" date="2020-02" db="EMBL/GenBank/DDBJ databases">
        <authorList>
            <person name="Meier V. D."/>
        </authorList>
    </citation>
    <scope>NUCLEOTIDE SEQUENCE</scope>
    <source>
        <strain evidence="3">AVDCRST_MAG95</strain>
    </source>
</reference>
<dbReference type="PANTHER" id="PTHR30590">
    <property type="entry name" value="INNER MEMBRANE PROTEIN"/>
    <property type="match status" value="1"/>
</dbReference>
<proteinExistence type="predicted"/>
<accession>A0A6J4J7C4</accession>
<name>A0A6J4J7C4_9BACT</name>
<evidence type="ECO:0000256" key="1">
    <source>
        <dbReference type="SAM" id="Phobius"/>
    </source>
</evidence>
<dbReference type="PANTHER" id="PTHR30590:SF2">
    <property type="entry name" value="INNER MEMBRANE PROTEIN"/>
    <property type="match status" value="1"/>
</dbReference>
<dbReference type="EMBL" id="CADCTJ010000900">
    <property type="protein sequence ID" value="CAA9272720.1"/>
    <property type="molecule type" value="Genomic_DNA"/>
</dbReference>
<sequence length="417" mass="46907">MMQTAATLTPIAPLKKQSQRIQVIDMLRGFALFGIILNHSAMNFLAGMSPPEYARYNMIAPVDEVLNMLSMLLTFGKFYTIFSFLFGLSFAIQLQQAMTKDTVFTGRFIWRLVILFLIGYVHNLFFSGDILVIYACLGLVLVVARKLNNKMLLIISAVLVLNIPLQLQRAYELVVPPVPLSKTQQEAQIKKMNQQALREFKTKLAGNASELVRLNAATGLQSKYEFQKATGRLWITAGLFLLGLYAGRKKIFEQTPQNRRFFRKLCLWGGVVALASTAAALLIFTTGMAAKPVFGFLGSMAFDTQQIALSAFYVAGVVLLYWGIKGRKVLQPLVPLGQMGLTIYLLQTLFGLMLFYGIGFGMLNKIGVAAAMGYGALFFIFQVLIAKWWLTYFRMGPVEWLWRSLTYLKVQPLRKQF</sequence>
<protein>
    <recommendedName>
        <fullName evidence="2">DUF418 domain-containing protein</fullName>
    </recommendedName>
</protein>
<feature type="transmembrane region" description="Helical" evidence="1">
    <location>
        <begin position="26"/>
        <end position="48"/>
    </location>
</feature>
<feature type="transmembrane region" description="Helical" evidence="1">
    <location>
        <begin position="151"/>
        <end position="171"/>
    </location>
</feature>
<feature type="domain" description="DUF418" evidence="2">
    <location>
        <begin position="246"/>
        <end position="409"/>
    </location>
</feature>
<dbReference type="AlphaFoldDB" id="A0A6J4J7C4"/>